<evidence type="ECO:0000313" key="13">
    <source>
        <dbReference type="Proteomes" id="UP000824540"/>
    </source>
</evidence>
<evidence type="ECO:0000256" key="4">
    <source>
        <dbReference type="ARBA" id="ARBA00022801"/>
    </source>
</evidence>
<evidence type="ECO:0000259" key="11">
    <source>
        <dbReference type="PROSITE" id="PS51910"/>
    </source>
</evidence>
<dbReference type="InterPro" id="IPR001223">
    <property type="entry name" value="Glyco_hydro18_cat"/>
</dbReference>
<evidence type="ECO:0000256" key="7">
    <source>
        <dbReference type="ARBA" id="ARBA00023295"/>
    </source>
</evidence>
<dbReference type="EMBL" id="JAFBMS010000007">
    <property type="protein sequence ID" value="KAG9350897.1"/>
    <property type="molecule type" value="Genomic_DNA"/>
</dbReference>
<accession>A0A8T2PMH9</accession>
<dbReference type="GO" id="GO:0009313">
    <property type="term" value="P:oligosaccharide catabolic process"/>
    <property type="evidence" value="ECO:0007669"/>
    <property type="project" value="TreeGrafter"/>
</dbReference>
<dbReference type="GO" id="GO:0005615">
    <property type="term" value="C:extracellular space"/>
    <property type="evidence" value="ECO:0007669"/>
    <property type="project" value="TreeGrafter"/>
</dbReference>
<dbReference type="InterPro" id="IPR017853">
    <property type="entry name" value="GH"/>
</dbReference>
<dbReference type="GO" id="GO:0004568">
    <property type="term" value="F:chitinase activity"/>
    <property type="evidence" value="ECO:0007669"/>
    <property type="project" value="UniProtKB-ARBA"/>
</dbReference>
<comment type="function">
    <text evidence="8">Involved in the degradation of asparagine-linked glycoproteins. Hydrolyze of N-acetyl-beta-D-glucosamine (1-4)N-acetylglucosamine chitobiose core from the reducing end of the bond, it requires prior cleavage by glycosylasparaginase.</text>
</comment>
<dbReference type="Gene3D" id="3.10.50.10">
    <property type="match status" value="1"/>
</dbReference>
<dbReference type="InterPro" id="IPR051887">
    <property type="entry name" value="GH18_Domain-Containing"/>
</dbReference>
<keyword evidence="5" id="KW-0325">Glycoprotein</keyword>
<evidence type="ECO:0000256" key="8">
    <source>
        <dbReference type="ARBA" id="ARBA00055477"/>
    </source>
</evidence>
<dbReference type="InterPro" id="IPR029070">
    <property type="entry name" value="Chitinase_insertion_sf"/>
</dbReference>
<evidence type="ECO:0000313" key="12">
    <source>
        <dbReference type="EMBL" id="KAG9350897.1"/>
    </source>
</evidence>
<organism evidence="12 13">
    <name type="scientific">Albula glossodonta</name>
    <name type="common">roundjaw bonefish</name>
    <dbReference type="NCBI Taxonomy" id="121402"/>
    <lineage>
        <taxon>Eukaryota</taxon>
        <taxon>Metazoa</taxon>
        <taxon>Chordata</taxon>
        <taxon>Craniata</taxon>
        <taxon>Vertebrata</taxon>
        <taxon>Euteleostomi</taxon>
        <taxon>Actinopterygii</taxon>
        <taxon>Neopterygii</taxon>
        <taxon>Teleostei</taxon>
        <taxon>Albuliformes</taxon>
        <taxon>Albulidae</taxon>
        <taxon>Albula</taxon>
    </lineage>
</organism>
<dbReference type="GO" id="GO:0006032">
    <property type="term" value="P:chitin catabolic process"/>
    <property type="evidence" value="ECO:0007669"/>
    <property type="project" value="UniProtKB-ARBA"/>
</dbReference>
<dbReference type="InterPro" id="IPR011583">
    <property type="entry name" value="Chitinase_II/V-like_cat"/>
</dbReference>
<sequence>MRTWQASAMVNSDFLILSTMNCCASRRAPAIVNVRVKVRNSANQLLVFVFDVGKKAWKSYDWTQVTTVAAFGKYDAELMCYAHSKGARLVLKGDVPLSDIVDPANRTAWIAEKVDLAKKQFMDGINIDIEQVVAEASPEYYALTALVKESTETFHREIPGSQVSFDVAWSPKCIDKRCYDYAAIAEACDLLFVMSYDEQSQIWGDCIAMANAPTNQTFVAYDDYITMKINPRKLVMGVPWYGYDYPCLNFSQEGVCTMSKVPFRGAPCSDAAGRQIPYSIMMKQVNNSMSGRLWDAVQQAPYYNYKDKDGMVHQVWYDDPQSISYKASFVSTRGLRGIGMWNGNLLDYSDDPVARQQTEDMWNALKPNREKEL</sequence>
<dbReference type="PANTHER" id="PTHR46290:SF1">
    <property type="entry name" value="DI-N-ACETYLCHITOBIASE"/>
    <property type="match status" value="1"/>
</dbReference>
<comment type="caution">
    <text evidence="12">The sequence shown here is derived from an EMBL/GenBank/DDBJ whole genome shotgun (WGS) entry which is preliminary data.</text>
</comment>
<dbReference type="Gene3D" id="3.20.20.80">
    <property type="entry name" value="Glycosidases"/>
    <property type="match status" value="1"/>
</dbReference>
<evidence type="ECO:0000256" key="10">
    <source>
        <dbReference type="RuleBase" id="RU004453"/>
    </source>
</evidence>
<feature type="domain" description="GH18" evidence="11">
    <location>
        <begin position="1"/>
        <end position="372"/>
    </location>
</feature>
<protein>
    <recommendedName>
        <fullName evidence="9">Di-N-acetylchitobiase</fullName>
    </recommendedName>
</protein>
<dbReference type="SUPFAM" id="SSF51445">
    <property type="entry name" value="(Trans)glycosidases"/>
    <property type="match status" value="1"/>
</dbReference>
<dbReference type="InterPro" id="IPR047898">
    <property type="entry name" value="DIAC_cat"/>
</dbReference>
<evidence type="ECO:0000256" key="6">
    <source>
        <dbReference type="ARBA" id="ARBA00023228"/>
    </source>
</evidence>
<evidence type="ECO:0000256" key="1">
    <source>
        <dbReference type="ARBA" id="ARBA00004371"/>
    </source>
</evidence>
<comment type="similarity">
    <text evidence="2 10">Belongs to the glycosyl hydrolase 18 family.</text>
</comment>
<gene>
    <name evidence="12" type="ORF">JZ751_024786</name>
</gene>
<dbReference type="GO" id="GO:0008061">
    <property type="term" value="F:chitin binding"/>
    <property type="evidence" value="ECO:0007669"/>
    <property type="project" value="InterPro"/>
</dbReference>
<dbReference type="SMART" id="SM00636">
    <property type="entry name" value="Glyco_18"/>
    <property type="match status" value="1"/>
</dbReference>
<keyword evidence="13" id="KW-1185">Reference proteome</keyword>
<keyword evidence="3" id="KW-0732">Signal</keyword>
<dbReference type="Proteomes" id="UP000824540">
    <property type="component" value="Unassembled WGS sequence"/>
</dbReference>
<dbReference type="Pfam" id="PF00704">
    <property type="entry name" value="Glyco_hydro_18"/>
    <property type="match status" value="1"/>
</dbReference>
<dbReference type="PROSITE" id="PS51910">
    <property type="entry name" value="GH18_2"/>
    <property type="match status" value="1"/>
</dbReference>
<dbReference type="AlphaFoldDB" id="A0A8T2PMH9"/>
<proteinExistence type="inferred from homology"/>
<evidence type="ECO:0000256" key="9">
    <source>
        <dbReference type="ARBA" id="ARBA00074174"/>
    </source>
</evidence>
<reference evidence="12" key="1">
    <citation type="thesis" date="2021" institute="BYU ScholarsArchive" country="Provo, UT, USA">
        <title>Applications of and Algorithms for Genome Assembly and Genomic Analyses with an Emphasis on Marine Teleosts.</title>
        <authorList>
            <person name="Pickett B.D."/>
        </authorList>
    </citation>
    <scope>NUCLEOTIDE SEQUENCE</scope>
    <source>
        <strain evidence="12">HI-2016</strain>
    </source>
</reference>
<dbReference type="FunFam" id="3.20.20.80:FF:000250">
    <property type="entry name" value="Probable di-N-acetylchitobiase 1"/>
    <property type="match status" value="1"/>
</dbReference>
<keyword evidence="6" id="KW-0458">Lysosome</keyword>
<comment type="subcellular location">
    <subcellularLocation>
        <location evidence="1">Lysosome</location>
    </subcellularLocation>
</comment>
<evidence type="ECO:0000256" key="5">
    <source>
        <dbReference type="ARBA" id="ARBA00023180"/>
    </source>
</evidence>
<dbReference type="InterPro" id="IPR001579">
    <property type="entry name" value="Glyco_hydro_18_chit_AS"/>
</dbReference>
<dbReference type="CDD" id="cd02875">
    <property type="entry name" value="GH18_chitobiase"/>
    <property type="match status" value="1"/>
</dbReference>
<evidence type="ECO:0000256" key="2">
    <source>
        <dbReference type="ARBA" id="ARBA00009336"/>
    </source>
</evidence>
<keyword evidence="7" id="KW-0326">Glycosidase</keyword>
<name>A0A8T2PMH9_9TELE</name>
<dbReference type="PROSITE" id="PS01095">
    <property type="entry name" value="GH18_1"/>
    <property type="match status" value="1"/>
</dbReference>
<evidence type="ECO:0000256" key="3">
    <source>
        <dbReference type="ARBA" id="ARBA00022729"/>
    </source>
</evidence>
<dbReference type="PANTHER" id="PTHR46290">
    <property type="entry name" value="DI-N-ACETYLCHITOBIASE"/>
    <property type="match status" value="1"/>
</dbReference>
<dbReference type="GO" id="GO:0005764">
    <property type="term" value="C:lysosome"/>
    <property type="evidence" value="ECO:0007669"/>
    <property type="project" value="UniProtKB-SubCell"/>
</dbReference>
<dbReference type="FunFam" id="3.10.50.10:FF:000006">
    <property type="entry name" value="Chitobiase, di-N-acetyl"/>
    <property type="match status" value="1"/>
</dbReference>
<dbReference type="OrthoDB" id="73875at2759"/>
<keyword evidence="4" id="KW-0378">Hydrolase</keyword>